<keyword evidence="2" id="KW-0732">Signal</keyword>
<dbReference type="Proteomes" id="UP000231436">
    <property type="component" value="Unassembled WGS sequence"/>
</dbReference>
<accession>A0A2M8LI93</accession>
<evidence type="ECO:0008006" key="5">
    <source>
        <dbReference type="Google" id="ProtNLM"/>
    </source>
</evidence>
<evidence type="ECO:0000313" key="3">
    <source>
        <dbReference type="EMBL" id="PJE77163.1"/>
    </source>
</evidence>
<proteinExistence type="predicted"/>
<sequence length="307" mass="34105">MKNITSLFLLLILFGFGCAQTERLESDFDPQRGSATSPDGEEASQEGPFERTLKTAISSDGLTYVSNDLWISDQANVPDALIKENGDVYLYYTGWMVGDLLNTTAVAISQDNGNSWIFKYLELTGTPEGIYRVVDPDVILLPDGTVRMYFTSGNPQGIHYAESLDGITFEYKSSIFVPSNNIAIDSTTFKIGDTWHMYALSQGGVEKLWHLTSLDGIRFSVYGITSFPKASSFLVPANGMWIDDRFYLSLFGSDGSISSSWSKNGFDWYPSDESPLEPTGNEVYVKDPTMVPLKNGQYLMIYVTNTQ</sequence>
<evidence type="ECO:0000313" key="4">
    <source>
        <dbReference type="Proteomes" id="UP000231436"/>
    </source>
</evidence>
<feature type="signal peptide" evidence="2">
    <location>
        <begin position="1"/>
        <end position="19"/>
    </location>
</feature>
<evidence type="ECO:0000256" key="2">
    <source>
        <dbReference type="SAM" id="SignalP"/>
    </source>
</evidence>
<dbReference type="InterPro" id="IPR023296">
    <property type="entry name" value="Glyco_hydro_beta-prop_sf"/>
</dbReference>
<gene>
    <name evidence="3" type="ORF">COV05_00950</name>
</gene>
<feature type="chain" id="PRO_5014986782" description="Glycosyl hydrolase family 32 N-terminal domain-containing protein" evidence="2">
    <location>
        <begin position="20"/>
        <end position="307"/>
    </location>
</feature>
<dbReference type="PROSITE" id="PS51257">
    <property type="entry name" value="PROKAR_LIPOPROTEIN"/>
    <property type="match status" value="1"/>
</dbReference>
<dbReference type="Gene3D" id="2.115.10.20">
    <property type="entry name" value="Glycosyl hydrolase domain, family 43"/>
    <property type="match status" value="2"/>
</dbReference>
<protein>
    <recommendedName>
        <fullName evidence="5">Glycosyl hydrolase family 32 N-terminal domain-containing protein</fullName>
    </recommendedName>
</protein>
<evidence type="ECO:0000256" key="1">
    <source>
        <dbReference type="SAM" id="MobiDB-lite"/>
    </source>
</evidence>
<dbReference type="SUPFAM" id="SSF75005">
    <property type="entry name" value="Arabinanase/levansucrase/invertase"/>
    <property type="match status" value="2"/>
</dbReference>
<dbReference type="AlphaFoldDB" id="A0A2M8LI93"/>
<feature type="region of interest" description="Disordered" evidence="1">
    <location>
        <begin position="27"/>
        <end position="48"/>
    </location>
</feature>
<name>A0A2M8LI93_9BACT</name>
<comment type="caution">
    <text evidence="3">The sequence shown here is derived from an EMBL/GenBank/DDBJ whole genome shotgun (WGS) entry which is preliminary data.</text>
</comment>
<reference evidence="4" key="1">
    <citation type="submission" date="2017-09" db="EMBL/GenBank/DDBJ databases">
        <title>Depth-based differentiation of microbial function through sediment-hosted aquifers and enrichment of novel symbionts in the deep terrestrial subsurface.</title>
        <authorList>
            <person name="Probst A.J."/>
            <person name="Ladd B."/>
            <person name="Jarett J.K."/>
            <person name="Geller-Mcgrath D.E."/>
            <person name="Sieber C.M.K."/>
            <person name="Emerson J.B."/>
            <person name="Anantharaman K."/>
            <person name="Thomas B.C."/>
            <person name="Malmstrom R."/>
            <person name="Stieglmeier M."/>
            <person name="Klingl A."/>
            <person name="Woyke T."/>
            <person name="Ryan C.M."/>
            <person name="Banfield J.F."/>
        </authorList>
    </citation>
    <scope>NUCLEOTIDE SEQUENCE [LARGE SCALE GENOMIC DNA]</scope>
</reference>
<dbReference type="EMBL" id="PFEU01000006">
    <property type="protein sequence ID" value="PJE77163.1"/>
    <property type="molecule type" value="Genomic_DNA"/>
</dbReference>
<organism evidence="3 4">
    <name type="scientific">Candidatus Uhrbacteria bacterium CG10_big_fil_rev_8_21_14_0_10_48_16</name>
    <dbReference type="NCBI Taxonomy" id="1975038"/>
    <lineage>
        <taxon>Bacteria</taxon>
        <taxon>Candidatus Uhriibacteriota</taxon>
    </lineage>
</organism>